<dbReference type="Pfam" id="PF00472">
    <property type="entry name" value="RF-1"/>
    <property type="match status" value="1"/>
</dbReference>
<feature type="compositionally biased region" description="Basic and acidic residues" evidence="1">
    <location>
        <begin position="109"/>
        <end position="125"/>
    </location>
</feature>
<organism evidence="3 4">
    <name type="scientific">Chitinophaga parva</name>
    <dbReference type="NCBI Taxonomy" id="2169414"/>
    <lineage>
        <taxon>Bacteria</taxon>
        <taxon>Pseudomonadati</taxon>
        <taxon>Bacteroidota</taxon>
        <taxon>Chitinophagia</taxon>
        <taxon>Chitinophagales</taxon>
        <taxon>Chitinophagaceae</taxon>
        <taxon>Chitinophaga</taxon>
    </lineage>
</organism>
<sequence>MIPFISPEEITFRTARSGGKGGQNVNKVETMVEGYFDIQNSPSLTDAQKTLLLEKLQNKLSADGQLLVKSQEERTQLGNKQNVVRKINGLVRQALTPVKKRVATKPSKAVKEKRLDFKRRLSEKKQNRRGYPGE</sequence>
<dbReference type="PANTHER" id="PTHR47814">
    <property type="entry name" value="PEPTIDYL-TRNA HYDROLASE ARFB"/>
    <property type="match status" value="1"/>
</dbReference>
<reference evidence="3 4" key="1">
    <citation type="submission" date="2018-04" db="EMBL/GenBank/DDBJ databases">
        <title>Chitinophaga fuyangensis sp. nov., isolated from soil in a chemical factory.</title>
        <authorList>
            <person name="Chen K."/>
        </authorList>
    </citation>
    <scope>NUCLEOTIDE SEQUENCE [LARGE SCALE GENOMIC DNA]</scope>
    <source>
        <strain evidence="3 4">LY-1</strain>
    </source>
</reference>
<dbReference type="GO" id="GO:0072344">
    <property type="term" value="P:rescue of stalled ribosome"/>
    <property type="evidence" value="ECO:0007669"/>
    <property type="project" value="TreeGrafter"/>
</dbReference>
<dbReference type="OrthoDB" id="9815709at2"/>
<dbReference type="SUPFAM" id="SSF110916">
    <property type="entry name" value="Peptidyl-tRNA hydrolase domain-like"/>
    <property type="match status" value="1"/>
</dbReference>
<evidence type="ECO:0000259" key="2">
    <source>
        <dbReference type="Pfam" id="PF00472"/>
    </source>
</evidence>
<feature type="region of interest" description="Disordered" evidence="1">
    <location>
        <begin position="99"/>
        <end position="134"/>
    </location>
</feature>
<dbReference type="AlphaFoldDB" id="A0A2T7BMG3"/>
<dbReference type="GO" id="GO:0003747">
    <property type="term" value="F:translation release factor activity"/>
    <property type="evidence" value="ECO:0007669"/>
    <property type="project" value="InterPro"/>
</dbReference>
<evidence type="ECO:0000256" key="1">
    <source>
        <dbReference type="SAM" id="MobiDB-lite"/>
    </source>
</evidence>
<protein>
    <submittedName>
        <fullName evidence="3">Aminoacyl-tRNA hydrolase</fullName>
    </submittedName>
</protein>
<dbReference type="GO" id="GO:0004045">
    <property type="term" value="F:peptidyl-tRNA hydrolase activity"/>
    <property type="evidence" value="ECO:0007669"/>
    <property type="project" value="TreeGrafter"/>
</dbReference>
<evidence type="ECO:0000313" key="3">
    <source>
        <dbReference type="EMBL" id="PUZ28839.1"/>
    </source>
</evidence>
<dbReference type="PANTHER" id="PTHR47814:SF1">
    <property type="entry name" value="PEPTIDYL-TRNA HYDROLASE ARFB"/>
    <property type="match status" value="1"/>
</dbReference>
<dbReference type="EMBL" id="QCYK01000001">
    <property type="protein sequence ID" value="PUZ28839.1"/>
    <property type="molecule type" value="Genomic_DNA"/>
</dbReference>
<comment type="caution">
    <text evidence="3">The sequence shown here is derived from an EMBL/GenBank/DDBJ whole genome shotgun (WGS) entry which is preliminary data.</text>
</comment>
<keyword evidence="4" id="KW-1185">Reference proteome</keyword>
<evidence type="ECO:0000313" key="4">
    <source>
        <dbReference type="Proteomes" id="UP000244450"/>
    </source>
</evidence>
<accession>A0A2T7BMG3</accession>
<gene>
    <name evidence="3" type="ORF">DCC81_04980</name>
</gene>
<name>A0A2T7BMG3_9BACT</name>
<feature type="domain" description="Prokaryotic-type class I peptide chain release factors" evidence="2">
    <location>
        <begin position="5"/>
        <end position="127"/>
    </location>
</feature>
<dbReference type="InterPro" id="IPR000352">
    <property type="entry name" value="Pep_chain_release_fac_I"/>
</dbReference>
<keyword evidence="3" id="KW-0378">Hydrolase</keyword>
<proteinExistence type="predicted"/>
<dbReference type="GO" id="GO:0043022">
    <property type="term" value="F:ribosome binding"/>
    <property type="evidence" value="ECO:0007669"/>
    <property type="project" value="TreeGrafter"/>
</dbReference>
<dbReference type="RefSeq" id="WP_108685479.1">
    <property type="nucleotide sequence ID" value="NZ_QCYK01000001.1"/>
</dbReference>
<dbReference type="Proteomes" id="UP000244450">
    <property type="component" value="Unassembled WGS sequence"/>
</dbReference>
<dbReference type="Gene3D" id="3.30.160.20">
    <property type="match status" value="1"/>
</dbReference>
<dbReference type="NCBIfam" id="NF006718">
    <property type="entry name" value="PRK09256.1"/>
    <property type="match status" value="1"/>
</dbReference>